<accession>A0A6J6QKW4</accession>
<sequence length="52" mass="5544">MPPIDITRGDGVRYDVVAIGNALVDVIAAVPDEFLVNEDVVKGSMTLVDSTR</sequence>
<evidence type="ECO:0000313" key="1">
    <source>
        <dbReference type="EMBL" id="CAB4711987.1"/>
    </source>
</evidence>
<dbReference type="SUPFAM" id="SSF53613">
    <property type="entry name" value="Ribokinase-like"/>
    <property type="match status" value="1"/>
</dbReference>
<reference evidence="1" key="1">
    <citation type="submission" date="2020-05" db="EMBL/GenBank/DDBJ databases">
        <authorList>
            <person name="Chiriac C."/>
            <person name="Salcher M."/>
            <person name="Ghai R."/>
            <person name="Kavagutti S V."/>
        </authorList>
    </citation>
    <scope>NUCLEOTIDE SEQUENCE</scope>
</reference>
<gene>
    <name evidence="1" type="ORF">UFOPK2657_00559</name>
</gene>
<proteinExistence type="predicted"/>
<dbReference type="AlphaFoldDB" id="A0A6J6QKW4"/>
<protein>
    <submittedName>
        <fullName evidence="1">Unannotated protein</fullName>
    </submittedName>
</protein>
<dbReference type="InterPro" id="IPR029056">
    <property type="entry name" value="Ribokinase-like"/>
</dbReference>
<dbReference type="Gene3D" id="3.30.1110.10">
    <property type="match status" value="1"/>
</dbReference>
<dbReference type="EMBL" id="CAEZYG010000080">
    <property type="protein sequence ID" value="CAB4711987.1"/>
    <property type="molecule type" value="Genomic_DNA"/>
</dbReference>
<organism evidence="1">
    <name type="scientific">freshwater metagenome</name>
    <dbReference type="NCBI Taxonomy" id="449393"/>
    <lineage>
        <taxon>unclassified sequences</taxon>
        <taxon>metagenomes</taxon>
        <taxon>ecological metagenomes</taxon>
    </lineage>
</organism>
<name>A0A6J6QKW4_9ZZZZ</name>